<organism evidence="1 2">
    <name type="scientific">Chitinophaga solisilvae</name>
    <dbReference type="NCBI Taxonomy" id="1233460"/>
    <lineage>
        <taxon>Bacteria</taxon>
        <taxon>Pseudomonadati</taxon>
        <taxon>Bacteroidota</taxon>
        <taxon>Chitinophagia</taxon>
        <taxon>Chitinophagales</taxon>
        <taxon>Chitinophagaceae</taxon>
        <taxon>Chitinophaga</taxon>
    </lineage>
</organism>
<dbReference type="RefSeq" id="WP_127034875.1">
    <property type="nucleotide sequence ID" value="NZ_JAABOK010000009.1"/>
</dbReference>
<protein>
    <submittedName>
        <fullName evidence="1">Nucleotide-diphospho-sugar transferase</fullName>
    </submittedName>
</protein>
<dbReference type="Gene3D" id="3.90.550.10">
    <property type="entry name" value="Spore Coat Polysaccharide Biosynthesis Protein SpsA, Chain A"/>
    <property type="match status" value="1"/>
</dbReference>
<proteinExistence type="predicted"/>
<sequence>MFNRPEQTMQVLEQIRQQRPQYFYIAADGPRGNRPGEAQQCAITREQVLKGIDWPCQVRTLFREENLGCGKAVSSAIDWFFSQVEEGIILEDDCIPAPGFFSFCTRLLEHYRHDTSVMHINGSNYQAGIQRGEASYYFSRYSHIWGWATWKRAWQRYDFTLLHYRNASREGMNEKLLQDVQAIYDHAIDTWDIQWFMTVWFNKGLAVTPNVCLVRNIGYGKDATHTRHMPGWFRKIVYGDLEQITHPAVKAINRAADDYTEETIFGGNKLLGKVKRIVKENKLLYHLYKRIYS</sequence>
<evidence type="ECO:0000313" key="1">
    <source>
        <dbReference type="EMBL" id="NSL85356.1"/>
    </source>
</evidence>
<evidence type="ECO:0000313" key="2">
    <source>
        <dbReference type="Proteomes" id="UP000281028"/>
    </source>
</evidence>
<comment type="caution">
    <text evidence="1">The sequence shown here is derived from an EMBL/GenBank/DDBJ whole genome shotgun (WGS) entry which is preliminary data.</text>
</comment>
<name>A0A9Q5GQQ0_9BACT</name>
<dbReference type="GO" id="GO:0016740">
    <property type="term" value="F:transferase activity"/>
    <property type="evidence" value="ECO:0007669"/>
    <property type="project" value="UniProtKB-KW"/>
</dbReference>
<dbReference type="InterPro" id="IPR029044">
    <property type="entry name" value="Nucleotide-diphossugar_trans"/>
</dbReference>
<dbReference type="AlphaFoldDB" id="A0A9Q5GQQ0"/>
<reference evidence="1" key="1">
    <citation type="submission" date="2020-05" db="EMBL/GenBank/DDBJ databases">
        <title>Chitinophaga laudate sp. nov., isolated from a tropical peat swamp.</title>
        <authorList>
            <person name="Goh C.B.S."/>
            <person name="Lee M.S."/>
            <person name="Parimannan S."/>
            <person name="Pasbakhsh P."/>
            <person name="Yule C.M."/>
            <person name="Rajandas H."/>
            <person name="Loke S."/>
            <person name="Croft L."/>
            <person name="Tan J.B.L."/>
        </authorList>
    </citation>
    <scope>NUCLEOTIDE SEQUENCE</scope>
    <source>
        <strain evidence="1">Mgbs1</strain>
    </source>
</reference>
<gene>
    <name evidence="1" type="ORF">ECE50_000835</name>
</gene>
<keyword evidence="2" id="KW-1185">Reference proteome</keyword>
<dbReference type="SUPFAM" id="SSF53448">
    <property type="entry name" value="Nucleotide-diphospho-sugar transferases"/>
    <property type="match status" value="1"/>
</dbReference>
<dbReference type="EMBL" id="RIAR02000001">
    <property type="protein sequence ID" value="NSL85356.1"/>
    <property type="molecule type" value="Genomic_DNA"/>
</dbReference>
<dbReference type="OrthoDB" id="9785375at2"/>
<accession>A0A9Q5GQQ0</accession>
<keyword evidence="1" id="KW-0808">Transferase</keyword>
<dbReference type="Proteomes" id="UP000281028">
    <property type="component" value="Unassembled WGS sequence"/>
</dbReference>